<reference evidence="6 7" key="1">
    <citation type="submission" date="2016-02" db="EMBL/GenBank/DDBJ databases">
        <title>Complete genome sequence of Halocynthiibacter arcticus PAMC 20958t from arctic marine sediment.</title>
        <authorList>
            <person name="Lee Y.M."/>
            <person name="Baek K."/>
            <person name="Lee H.K."/>
            <person name="Shin S.C."/>
        </authorList>
    </citation>
    <scope>NUCLEOTIDE SEQUENCE [LARGE SCALE GENOMIC DNA]</scope>
    <source>
        <strain evidence="6">PAMC 20958</strain>
    </source>
</reference>
<dbReference type="PANTHER" id="PTHR30126:SF94">
    <property type="entry name" value="LYSR FAMILY TRANSCRIPTIONAL REGULATOR"/>
    <property type="match status" value="1"/>
</dbReference>
<accession>A0A126V2A9</accession>
<dbReference type="InterPro" id="IPR036388">
    <property type="entry name" value="WH-like_DNA-bd_sf"/>
</dbReference>
<dbReference type="GO" id="GO:0000976">
    <property type="term" value="F:transcription cis-regulatory region binding"/>
    <property type="evidence" value="ECO:0007669"/>
    <property type="project" value="TreeGrafter"/>
</dbReference>
<protein>
    <submittedName>
        <fullName evidence="6">LysR family transcriptional regulator</fullName>
    </submittedName>
</protein>
<dbReference type="PROSITE" id="PS50931">
    <property type="entry name" value="HTH_LYSR"/>
    <property type="match status" value="1"/>
</dbReference>
<evidence type="ECO:0000256" key="1">
    <source>
        <dbReference type="ARBA" id="ARBA00009437"/>
    </source>
</evidence>
<dbReference type="AlphaFoldDB" id="A0A126V2A9"/>
<dbReference type="InterPro" id="IPR005119">
    <property type="entry name" value="LysR_subst-bd"/>
</dbReference>
<evidence type="ECO:0000313" key="6">
    <source>
        <dbReference type="EMBL" id="AML51819.1"/>
    </source>
</evidence>
<dbReference type="OrthoDB" id="9803030at2"/>
<evidence type="ECO:0000256" key="4">
    <source>
        <dbReference type="ARBA" id="ARBA00023163"/>
    </source>
</evidence>
<dbReference type="PRINTS" id="PR00039">
    <property type="entry name" value="HTHLYSR"/>
</dbReference>
<evidence type="ECO:0000313" key="7">
    <source>
        <dbReference type="Proteomes" id="UP000070371"/>
    </source>
</evidence>
<evidence type="ECO:0000256" key="2">
    <source>
        <dbReference type="ARBA" id="ARBA00023015"/>
    </source>
</evidence>
<organism evidence="6 7">
    <name type="scientific">Falsihalocynthiibacter arcticus</name>
    <dbReference type="NCBI Taxonomy" id="1579316"/>
    <lineage>
        <taxon>Bacteria</taxon>
        <taxon>Pseudomonadati</taxon>
        <taxon>Pseudomonadota</taxon>
        <taxon>Alphaproteobacteria</taxon>
        <taxon>Rhodobacterales</taxon>
        <taxon>Roseobacteraceae</taxon>
        <taxon>Falsihalocynthiibacter</taxon>
    </lineage>
</organism>
<evidence type="ECO:0000256" key="3">
    <source>
        <dbReference type="ARBA" id="ARBA00023125"/>
    </source>
</evidence>
<dbReference type="PANTHER" id="PTHR30126">
    <property type="entry name" value="HTH-TYPE TRANSCRIPTIONAL REGULATOR"/>
    <property type="match status" value="1"/>
</dbReference>
<keyword evidence="4" id="KW-0804">Transcription</keyword>
<dbReference type="SUPFAM" id="SSF53850">
    <property type="entry name" value="Periplasmic binding protein-like II"/>
    <property type="match status" value="1"/>
</dbReference>
<dbReference type="Pfam" id="PF03466">
    <property type="entry name" value="LysR_substrate"/>
    <property type="match status" value="1"/>
</dbReference>
<name>A0A126V2A9_9RHOB</name>
<sequence length="293" mass="32263">MKRLSSSQIRVFNEVASQGSFSDAARALSVSQPAITAHIRTVEKAYDVRLFERSGTGARLTQIGRRLFQRTASMRDTEREAAEILERAHMLEVGELSIACGAPGPAMQLVSRFQKSYPGVRLQLLFGNWQEVVNAVRDRKADLGLLTDAPEADDIVKQAFASQKIVALVPQGHPLAQRRKLSLNELEHEPVLFRTGNSQTQRAVNAVLEQNGLEIKPLLVLEAREAIYEACAQGVGIGFMFDGASTRRDGVVRLPVSQLPETHSEEAFCLASKRNLRAIDAFFSMISCEASSI</sequence>
<dbReference type="STRING" id="1579316.RC74_11580"/>
<dbReference type="Gene3D" id="3.40.190.290">
    <property type="match status" value="1"/>
</dbReference>
<dbReference type="InterPro" id="IPR000847">
    <property type="entry name" value="LysR_HTH_N"/>
</dbReference>
<gene>
    <name evidence="6" type="ORF">RC74_11580</name>
</gene>
<dbReference type="Gene3D" id="1.10.10.10">
    <property type="entry name" value="Winged helix-like DNA-binding domain superfamily/Winged helix DNA-binding domain"/>
    <property type="match status" value="1"/>
</dbReference>
<dbReference type="RefSeq" id="WP_052274896.1">
    <property type="nucleotide sequence ID" value="NZ_CP014327.1"/>
</dbReference>
<dbReference type="Proteomes" id="UP000070371">
    <property type="component" value="Chromosome"/>
</dbReference>
<keyword evidence="7" id="KW-1185">Reference proteome</keyword>
<keyword evidence="2" id="KW-0805">Transcription regulation</keyword>
<dbReference type="GO" id="GO:0003700">
    <property type="term" value="F:DNA-binding transcription factor activity"/>
    <property type="evidence" value="ECO:0007669"/>
    <property type="project" value="InterPro"/>
</dbReference>
<comment type="similarity">
    <text evidence="1">Belongs to the LysR transcriptional regulatory family.</text>
</comment>
<dbReference type="KEGG" id="hat:RC74_11580"/>
<dbReference type="CDD" id="cd05466">
    <property type="entry name" value="PBP2_LTTR_substrate"/>
    <property type="match status" value="1"/>
</dbReference>
<proteinExistence type="inferred from homology"/>
<dbReference type="EMBL" id="CP014327">
    <property type="protein sequence ID" value="AML51819.1"/>
    <property type="molecule type" value="Genomic_DNA"/>
</dbReference>
<evidence type="ECO:0000259" key="5">
    <source>
        <dbReference type="PROSITE" id="PS50931"/>
    </source>
</evidence>
<feature type="domain" description="HTH lysR-type" evidence="5">
    <location>
        <begin position="4"/>
        <end position="61"/>
    </location>
</feature>
<keyword evidence="3" id="KW-0238">DNA-binding</keyword>
<dbReference type="Pfam" id="PF00126">
    <property type="entry name" value="HTH_1"/>
    <property type="match status" value="1"/>
</dbReference>
<dbReference type="SUPFAM" id="SSF46785">
    <property type="entry name" value="Winged helix' DNA-binding domain"/>
    <property type="match status" value="1"/>
</dbReference>
<dbReference type="InterPro" id="IPR036390">
    <property type="entry name" value="WH_DNA-bd_sf"/>
</dbReference>